<dbReference type="RefSeq" id="WP_340331611.1">
    <property type="nucleotide sequence ID" value="NZ_JAZHOF010000009.1"/>
</dbReference>
<evidence type="ECO:0000256" key="4">
    <source>
        <dbReference type="ARBA" id="ARBA00022519"/>
    </source>
</evidence>
<evidence type="ECO:0000256" key="6">
    <source>
        <dbReference type="ARBA" id="ARBA00022989"/>
    </source>
</evidence>
<dbReference type="GO" id="GO:0005886">
    <property type="term" value="C:plasma membrane"/>
    <property type="evidence" value="ECO:0007669"/>
    <property type="project" value="UniProtKB-SubCell"/>
</dbReference>
<feature type="domain" description="Tripartite ATP-independent periplasmic transporters DctQ component" evidence="10">
    <location>
        <begin position="31"/>
        <end position="158"/>
    </location>
</feature>
<dbReference type="AlphaFoldDB" id="A0AAW9RJS0"/>
<dbReference type="PANTHER" id="PTHR35011:SF10">
    <property type="entry name" value="TRAP TRANSPORTER SMALL PERMEASE PROTEIN"/>
    <property type="match status" value="1"/>
</dbReference>
<evidence type="ECO:0000259" key="10">
    <source>
        <dbReference type="Pfam" id="PF04290"/>
    </source>
</evidence>
<dbReference type="PANTHER" id="PTHR35011">
    <property type="entry name" value="2,3-DIKETO-L-GULONATE TRAP TRANSPORTER SMALL PERMEASE PROTEIN YIAM"/>
    <property type="match status" value="1"/>
</dbReference>
<evidence type="ECO:0000256" key="3">
    <source>
        <dbReference type="ARBA" id="ARBA00022475"/>
    </source>
</evidence>
<keyword evidence="3" id="KW-1003">Cell membrane</keyword>
<reference evidence="11 12" key="1">
    <citation type="submission" date="2024-02" db="EMBL/GenBank/DDBJ databases">
        <title>Genome analysis and characterization of Microbaculum marinisediminis sp. nov., isolated from marine sediment.</title>
        <authorList>
            <person name="Du Z.-J."/>
            <person name="Ye Y.-Q."/>
            <person name="Zhang Z.-R."/>
            <person name="Yuan S.-M."/>
            <person name="Zhang X.-Y."/>
        </authorList>
    </citation>
    <scope>NUCLEOTIDE SEQUENCE [LARGE SCALE GENOMIC DNA]</scope>
    <source>
        <strain evidence="11 12">SDUM1044001</strain>
    </source>
</reference>
<evidence type="ECO:0000256" key="2">
    <source>
        <dbReference type="ARBA" id="ARBA00022448"/>
    </source>
</evidence>
<dbReference type="PROSITE" id="PS51257">
    <property type="entry name" value="PROKAR_LIPOPROTEIN"/>
    <property type="match status" value="1"/>
</dbReference>
<keyword evidence="4 9" id="KW-0997">Cell inner membrane</keyword>
<evidence type="ECO:0000313" key="11">
    <source>
        <dbReference type="EMBL" id="MEJ8573914.1"/>
    </source>
</evidence>
<dbReference type="Proteomes" id="UP001378188">
    <property type="component" value="Unassembled WGS sequence"/>
</dbReference>
<keyword evidence="7 9" id="KW-0472">Membrane</keyword>
<keyword evidence="5 9" id="KW-0812">Transmembrane</keyword>
<gene>
    <name evidence="11" type="ORF">V3328_20675</name>
</gene>
<comment type="caution">
    <text evidence="11">The sequence shown here is derived from an EMBL/GenBank/DDBJ whole genome shotgun (WGS) entry which is preliminary data.</text>
</comment>
<accession>A0AAW9RJS0</accession>
<dbReference type="InterPro" id="IPR007387">
    <property type="entry name" value="TRAP_DctQ"/>
</dbReference>
<comment type="function">
    <text evidence="9">Part of the tripartite ATP-independent periplasmic (TRAP) transport system.</text>
</comment>
<comment type="subunit">
    <text evidence="9">The complex comprises the extracytoplasmic solute receptor protein and the two transmembrane proteins.</text>
</comment>
<dbReference type="InterPro" id="IPR055348">
    <property type="entry name" value="DctQ"/>
</dbReference>
<feature type="transmembrane region" description="Helical" evidence="9">
    <location>
        <begin position="14"/>
        <end position="38"/>
    </location>
</feature>
<dbReference type="EMBL" id="JAZHOF010000009">
    <property type="protein sequence ID" value="MEJ8573914.1"/>
    <property type="molecule type" value="Genomic_DNA"/>
</dbReference>
<comment type="similarity">
    <text evidence="8 9">Belongs to the TRAP transporter small permease family.</text>
</comment>
<protein>
    <recommendedName>
        <fullName evidence="9">TRAP transporter small permease protein</fullName>
    </recommendedName>
</protein>
<dbReference type="Pfam" id="PF04290">
    <property type="entry name" value="DctQ"/>
    <property type="match status" value="1"/>
</dbReference>
<name>A0AAW9RJS0_9HYPH</name>
<proteinExistence type="inferred from homology"/>
<organism evidence="11 12">
    <name type="scientific">Microbaculum marinum</name>
    <dbReference type="NCBI Taxonomy" id="1764581"/>
    <lineage>
        <taxon>Bacteria</taxon>
        <taxon>Pseudomonadati</taxon>
        <taxon>Pseudomonadota</taxon>
        <taxon>Alphaproteobacteria</taxon>
        <taxon>Hyphomicrobiales</taxon>
        <taxon>Tepidamorphaceae</taxon>
        <taxon>Microbaculum</taxon>
    </lineage>
</organism>
<feature type="transmembrane region" description="Helical" evidence="9">
    <location>
        <begin position="132"/>
        <end position="156"/>
    </location>
</feature>
<evidence type="ECO:0000256" key="7">
    <source>
        <dbReference type="ARBA" id="ARBA00023136"/>
    </source>
</evidence>
<sequence>MAYLARLGRALDRLYMAAGYLAAAFLVALGCLVLASIVTRLMSVYVAGLTAYSGYCMAASSFLAMAYTLRQGEHIRVGMLIAQLKGRARRIAVLWCLAAASGIGVWFSWYLVRMSWISYRFEERSESADATLLWIPQTAVSVGATILAIAFVHSLAEAAFLGKSGIQEPEEQGAETAAIEEAIG</sequence>
<keyword evidence="6 9" id="KW-1133">Transmembrane helix</keyword>
<evidence type="ECO:0000256" key="8">
    <source>
        <dbReference type="ARBA" id="ARBA00038436"/>
    </source>
</evidence>
<evidence type="ECO:0000256" key="9">
    <source>
        <dbReference type="RuleBase" id="RU369079"/>
    </source>
</evidence>
<keyword evidence="12" id="KW-1185">Reference proteome</keyword>
<dbReference type="GO" id="GO:0022857">
    <property type="term" value="F:transmembrane transporter activity"/>
    <property type="evidence" value="ECO:0007669"/>
    <property type="project" value="UniProtKB-UniRule"/>
</dbReference>
<comment type="subcellular location">
    <subcellularLocation>
        <location evidence="1 9">Cell inner membrane</location>
        <topology evidence="1 9">Multi-pass membrane protein</topology>
    </subcellularLocation>
</comment>
<feature type="transmembrane region" description="Helical" evidence="9">
    <location>
        <begin position="44"/>
        <end position="70"/>
    </location>
</feature>
<evidence type="ECO:0000256" key="1">
    <source>
        <dbReference type="ARBA" id="ARBA00004429"/>
    </source>
</evidence>
<evidence type="ECO:0000313" key="12">
    <source>
        <dbReference type="Proteomes" id="UP001378188"/>
    </source>
</evidence>
<feature type="transmembrane region" description="Helical" evidence="9">
    <location>
        <begin position="91"/>
        <end position="112"/>
    </location>
</feature>
<keyword evidence="2 9" id="KW-0813">Transport</keyword>
<dbReference type="GO" id="GO:0015740">
    <property type="term" value="P:C4-dicarboxylate transport"/>
    <property type="evidence" value="ECO:0007669"/>
    <property type="project" value="TreeGrafter"/>
</dbReference>
<evidence type="ECO:0000256" key="5">
    <source>
        <dbReference type="ARBA" id="ARBA00022692"/>
    </source>
</evidence>